<accession>A0A2M9CQZ2</accession>
<proteinExistence type="predicted"/>
<evidence type="ECO:0000256" key="1">
    <source>
        <dbReference type="SAM" id="Phobius"/>
    </source>
</evidence>
<evidence type="ECO:0000313" key="3">
    <source>
        <dbReference type="Proteomes" id="UP000231693"/>
    </source>
</evidence>
<dbReference type="AlphaFoldDB" id="A0A2M9CQZ2"/>
<keyword evidence="1" id="KW-1133">Transmembrane helix</keyword>
<organism evidence="2 3">
    <name type="scientific">Sediminihabitans luteus</name>
    <dbReference type="NCBI Taxonomy" id="1138585"/>
    <lineage>
        <taxon>Bacteria</taxon>
        <taxon>Bacillati</taxon>
        <taxon>Actinomycetota</taxon>
        <taxon>Actinomycetes</taxon>
        <taxon>Micrococcales</taxon>
        <taxon>Cellulomonadaceae</taxon>
        <taxon>Sediminihabitans</taxon>
    </lineage>
</organism>
<reference evidence="2 3" key="1">
    <citation type="submission" date="2017-11" db="EMBL/GenBank/DDBJ databases">
        <title>Genomic Encyclopedia of Archaeal and Bacterial Type Strains, Phase II (KMG-II): From Individual Species to Whole Genera.</title>
        <authorList>
            <person name="Goeker M."/>
        </authorList>
    </citation>
    <scope>NUCLEOTIDE SEQUENCE [LARGE SCALE GENOMIC DNA]</scope>
    <source>
        <strain evidence="2 3">DSM 25478</strain>
    </source>
</reference>
<evidence type="ECO:0000313" key="2">
    <source>
        <dbReference type="EMBL" id="PJJ74346.1"/>
    </source>
</evidence>
<dbReference type="NCBIfam" id="NF041681">
    <property type="entry name" value="HGxxPAAW"/>
    <property type="match status" value="1"/>
</dbReference>
<feature type="transmembrane region" description="Helical" evidence="1">
    <location>
        <begin position="26"/>
        <end position="46"/>
    </location>
</feature>
<dbReference type="InterPro" id="IPR036259">
    <property type="entry name" value="MFS_trans_sf"/>
</dbReference>
<keyword evidence="1" id="KW-0472">Membrane</keyword>
<dbReference type="InterPro" id="IPR046550">
    <property type="entry name" value="DUF6704"/>
</dbReference>
<dbReference type="SUPFAM" id="SSF103473">
    <property type="entry name" value="MFS general substrate transporter"/>
    <property type="match status" value="1"/>
</dbReference>
<sequence length="85" mass="8983">MVGTTQETEVSYLPPRTPPTNHGHTVAAWVAMIGIIVGALVGAVAFLVAEPWVFWVGMGIVVVALVVGGVMRRLGYGQADGHRKD</sequence>
<name>A0A2M9CQZ2_9CELL</name>
<protein>
    <submittedName>
        <fullName evidence="2">Uncharacterized protein</fullName>
    </submittedName>
</protein>
<dbReference type="Proteomes" id="UP000231693">
    <property type="component" value="Unassembled WGS sequence"/>
</dbReference>
<gene>
    <name evidence="2" type="ORF">CLV28_1842</name>
</gene>
<keyword evidence="1" id="KW-0812">Transmembrane</keyword>
<dbReference type="EMBL" id="PGFE01000002">
    <property type="protein sequence ID" value="PJJ74346.1"/>
    <property type="molecule type" value="Genomic_DNA"/>
</dbReference>
<dbReference type="Pfam" id="PF20447">
    <property type="entry name" value="DUF6704"/>
    <property type="match status" value="1"/>
</dbReference>
<keyword evidence="3" id="KW-1185">Reference proteome</keyword>
<comment type="caution">
    <text evidence="2">The sequence shown here is derived from an EMBL/GenBank/DDBJ whole genome shotgun (WGS) entry which is preliminary data.</text>
</comment>
<feature type="transmembrane region" description="Helical" evidence="1">
    <location>
        <begin position="52"/>
        <end position="74"/>
    </location>
</feature>
<dbReference type="RefSeq" id="WP_100422957.1">
    <property type="nucleotide sequence ID" value="NZ_BOOX01000017.1"/>
</dbReference>